<dbReference type="InterPro" id="IPR017871">
    <property type="entry name" value="ABC_transporter-like_CS"/>
</dbReference>
<evidence type="ECO:0000313" key="6">
    <source>
        <dbReference type="EMBL" id="EHR32053.1"/>
    </source>
</evidence>
<dbReference type="InterPro" id="IPR003593">
    <property type="entry name" value="AAA+_ATPase"/>
</dbReference>
<keyword evidence="3" id="KW-0547">Nucleotide-binding</keyword>
<dbReference type="InterPro" id="IPR027417">
    <property type="entry name" value="P-loop_NTPase"/>
</dbReference>
<dbReference type="RefSeq" id="WP_005399182.1">
    <property type="nucleotide sequence ID" value="NZ_JH601088.1"/>
</dbReference>
<accession>H3NQQ6</accession>
<evidence type="ECO:0000256" key="4">
    <source>
        <dbReference type="ARBA" id="ARBA00022840"/>
    </source>
</evidence>
<dbReference type="InterPro" id="IPR003439">
    <property type="entry name" value="ABC_transporter-like_ATP-bd"/>
</dbReference>
<evidence type="ECO:0000256" key="1">
    <source>
        <dbReference type="ARBA" id="ARBA00005417"/>
    </source>
</evidence>
<keyword evidence="4" id="KW-0067">ATP-binding</keyword>
<evidence type="ECO:0000256" key="2">
    <source>
        <dbReference type="ARBA" id="ARBA00022448"/>
    </source>
</evidence>
<dbReference type="STRING" id="883114.HMPREF9709_01667"/>
<dbReference type="eggNOG" id="COG1131">
    <property type="taxonomic scope" value="Bacteria"/>
</dbReference>
<dbReference type="Proteomes" id="UP000004191">
    <property type="component" value="Unassembled WGS sequence"/>
</dbReference>
<gene>
    <name evidence="6" type="ORF">HMPREF9709_01667</name>
</gene>
<dbReference type="HOGENOM" id="CLU_000604_1_2_9"/>
<dbReference type="PANTHER" id="PTHR43335:SF2">
    <property type="entry name" value="ABC TRANSPORTER, ATP-BINDING PROTEIN"/>
    <property type="match status" value="1"/>
</dbReference>
<evidence type="ECO:0000256" key="3">
    <source>
        <dbReference type="ARBA" id="ARBA00022741"/>
    </source>
</evidence>
<proteinExistence type="inferred from homology"/>
<dbReference type="GO" id="GO:0005524">
    <property type="term" value="F:ATP binding"/>
    <property type="evidence" value="ECO:0007669"/>
    <property type="project" value="UniProtKB-KW"/>
</dbReference>
<comment type="caution">
    <text evidence="6">The sequence shown here is derived from an EMBL/GenBank/DDBJ whole genome shotgun (WGS) entry which is preliminary data.</text>
</comment>
<evidence type="ECO:0000313" key="7">
    <source>
        <dbReference type="Proteomes" id="UP000004191"/>
    </source>
</evidence>
<dbReference type="EMBL" id="AGEI01000031">
    <property type="protein sequence ID" value="EHR32053.1"/>
    <property type="molecule type" value="Genomic_DNA"/>
</dbReference>
<dbReference type="OrthoDB" id="9804819at2"/>
<reference evidence="6 7" key="1">
    <citation type="submission" date="2012-01" db="EMBL/GenBank/DDBJ databases">
        <title>The Genome Sequence of Helcococcus kunzii ATCC 51366.</title>
        <authorList>
            <consortium name="The Broad Institute Genome Sequencing Platform"/>
            <person name="Earl A."/>
            <person name="Ward D."/>
            <person name="Feldgarden M."/>
            <person name="Gevers D."/>
            <person name="Huys G."/>
            <person name="Young S.K."/>
            <person name="Zeng Q."/>
            <person name="Gargeya S."/>
            <person name="Fitzgerald M."/>
            <person name="Haas B."/>
            <person name="Abouelleil A."/>
            <person name="Alvarado L."/>
            <person name="Arachchi H.M."/>
            <person name="Berlin A."/>
            <person name="Chapman S.B."/>
            <person name="Gearin G."/>
            <person name="Goldberg J."/>
            <person name="Griggs A."/>
            <person name="Gujja S."/>
            <person name="Hansen M."/>
            <person name="Heiman D."/>
            <person name="Howarth C."/>
            <person name="Larimer J."/>
            <person name="Lui A."/>
            <person name="MacDonald P.J.P."/>
            <person name="McCowen C."/>
            <person name="Montmayeur A."/>
            <person name="Murphy C."/>
            <person name="Neiman D."/>
            <person name="Pearson M."/>
            <person name="Priest M."/>
            <person name="Roberts A."/>
            <person name="Saif S."/>
            <person name="Shea T."/>
            <person name="Sisk P."/>
            <person name="Stolte C."/>
            <person name="Sykes S."/>
            <person name="Wortman J."/>
            <person name="Nusbaum C."/>
            <person name="Birren B."/>
        </authorList>
    </citation>
    <scope>NUCLEOTIDE SEQUENCE [LARGE SCALE GENOMIC DNA]</scope>
    <source>
        <strain evidence="6 7">ATCC 51366</strain>
    </source>
</reference>
<dbReference type="PATRIC" id="fig|883114.3.peg.1664"/>
<comment type="similarity">
    <text evidence="1">Belongs to the ABC transporter superfamily.</text>
</comment>
<dbReference type="GeneID" id="96999603"/>
<evidence type="ECO:0000259" key="5">
    <source>
        <dbReference type="PROSITE" id="PS50893"/>
    </source>
</evidence>
<keyword evidence="2" id="KW-0813">Transport</keyword>
<dbReference type="Pfam" id="PF00005">
    <property type="entry name" value="ABC_tran"/>
    <property type="match status" value="1"/>
</dbReference>
<feature type="domain" description="ABC transporter" evidence="5">
    <location>
        <begin position="8"/>
        <end position="238"/>
    </location>
</feature>
<dbReference type="Gene3D" id="3.40.50.300">
    <property type="entry name" value="P-loop containing nucleotide triphosphate hydrolases"/>
    <property type="match status" value="1"/>
</dbReference>
<dbReference type="SUPFAM" id="SSF52540">
    <property type="entry name" value="P-loop containing nucleoside triphosphate hydrolases"/>
    <property type="match status" value="1"/>
</dbReference>
<name>H3NQQ6_9FIRM</name>
<sequence length="301" mass="34283">MTYINNTLEITNLYKKYNGATYFSLENINMNFTPGIYGILGANGAGKSTLFNILSGIIDQTSGQVLFNGNDISLNIENFKGHIGYMPQNQTLYPNYSIKRFLYYIASIKGINRKEIDKEIDRVLKVTELVDIKDRRISSLSGGMKQRLLISQALLADPDILILDEPTAGLDPKQRIIIRNFLSKISKEKIVLISTHVVSDIEHISKEIVIIKKGKLILKDTPDKILSKFENISYESEIDSLDTPYFLENYNVSQMQIRANGNNYIKICGDFPKPIEYKSYKFKKSNTNLEDVYLYLFEGGD</sequence>
<dbReference type="PROSITE" id="PS00211">
    <property type="entry name" value="ABC_TRANSPORTER_1"/>
    <property type="match status" value="1"/>
</dbReference>
<dbReference type="PANTHER" id="PTHR43335">
    <property type="entry name" value="ABC TRANSPORTER, ATP-BINDING PROTEIN"/>
    <property type="match status" value="1"/>
</dbReference>
<dbReference type="GO" id="GO:0016887">
    <property type="term" value="F:ATP hydrolysis activity"/>
    <property type="evidence" value="ECO:0007669"/>
    <property type="project" value="InterPro"/>
</dbReference>
<protein>
    <recommendedName>
        <fullName evidence="5">ABC transporter domain-containing protein</fullName>
    </recommendedName>
</protein>
<keyword evidence="7" id="KW-1185">Reference proteome</keyword>
<dbReference type="SMART" id="SM00382">
    <property type="entry name" value="AAA"/>
    <property type="match status" value="1"/>
</dbReference>
<dbReference type="AlphaFoldDB" id="H3NQQ6"/>
<dbReference type="PROSITE" id="PS50893">
    <property type="entry name" value="ABC_TRANSPORTER_2"/>
    <property type="match status" value="1"/>
</dbReference>
<organism evidence="6 7">
    <name type="scientific">Helcococcus kunzii ATCC 51366</name>
    <dbReference type="NCBI Taxonomy" id="883114"/>
    <lineage>
        <taxon>Bacteria</taxon>
        <taxon>Bacillati</taxon>
        <taxon>Bacillota</taxon>
        <taxon>Tissierellia</taxon>
        <taxon>Tissierellales</taxon>
        <taxon>Peptoniphilaceae</taxon>
        <taxon>Helcococcus</taxon>
    </lineage>
</organism>